<dbReference type="InterPro" id="IPR023298">
    <property type="entry name" value="ATPase_P-typ_TM_dom_sf"/>
</dbReference>
<evidence type="ECO:0000256" key="6">
    <source>
        <dbReference type="ARBA" id="ARBA00022989"/>
    </source>
</evidence>
<protein>
    <recommendedName>
        <fullName evidence="9">P-type ATPase A domain-containing protein</fullName>
    </recommendedName>
</protein>
<keyword evidence="2 8" id="KW-0812">Transmembrane</keyword>
<dbReference type="FunFam" id="3.40.50.1000:FF:000001">
    <property type="entry name" value="Phospholipid-transporting ATPase IC"/>
    <property type="match status" value="1"/>
</dbReference>
<dbReference type="AlphaFoldDB" id="V8AL87"/>
<reference evidence="10 11" key="1">
    <citation type="submission" date="2013-07" db="EMBL/GenBank/DDBJ databases">
        <title>Isolation of Lactococcus garvieae strain TRF1 from the fecal material of a timber rattlesnake.</title>
        <authorList>
            <person name="McLaughlin R.W."/>
            <person name="Cochran P.A."/>
            <person name="Dowd S.E."/>
        </authorList>
    </citation>
    <scope>NUCLEOTIDE SEQUENCE [LARGE SCALE GENOMIC DNA]</scope>
    <source>
        <strain evidence="10 11">TRF1</strain>
    </source>
</reference>
<dbReference type="SUPFAM" id="SSF81665">
    <property type="entry name" value="Calcium ATPase, transmembrane domain M"/>
    <property type="match status" value="1"/>
</dbReference>
<name>V8AL87_9LACT</name>
<dbReference type="Gene3D" id="2.70.150.10">
    <property type="entry name" value="Calcium-transporting ATPase, cytoplasmic transduction domain A"/>
    <property type="match status" value="1"/>
</dbReference>
<dbReference type="Pfam" id="PF00122">
    <property type="entry name" value="E1-E2_ATPase"/>
    <property type="match status" value="1"/>
</dbReference>
<comment type="subcellular location">
    <subcellularLocation>
        <location evidence="1">Membrane</location>
        <topology evidence="1">Multi-pass membrane protein</topology>
    </subcellularLocation>
</comment>
<dbReference type="InterPro" id="IPR059000">
    <property type="entry name" value="ATPase_P-type_domA"/>
</dbReference>
<evidence type="ECO:0000256" key="5">
    <source>
        <dbReference type="ARBA" id="ARBA00022967"/>
    </source>
</evidence>
<dbReference type="InterPro" id="IPR023214">
    <property type="entry name" value="HAD_sf"/>
</dbReference>
<dbReference type="GO" id="GO:0005524">
    <property type="term" value="F:ATP binding"/>
    <property type="evidence" value="ECO:0007669"/>
    <property type="project" value="UniProtKB-KW"/>
</dbReference>
<dbReference type="PRINTS" id="PR00119">
    <property type="entry name" value="CATATPASE"/>
</dbReference>
<evidence type="ECO:0000313" key="10">
    <source>
        <dbReference type="EMBL" id="ETD03714.1"/>
    </source>
</evidence>
<evidence type="ECO:0000256" key="7">
    <source>
        <dbReference type="ARBA" id="ARBA00023136"/>
    </source>
</evidence>
<dbReference type="PROSITE" id="PS00154">
    <property type="entry name" value="ATPASE_E1_E2"/>
    <property type="match status" value="1"/>
</dbReference>
<feature type="transmembrane region" description="Helical" evidence="8">
    <location>
        <begin position="122"/>
        <end position="146"/>
    </location>
</feature>
<evidence type="ECO:0000256" key="8">
    <source>
        <dbReference type="SAM" id="Phobius"/>
    </source>
</evidence>
<keyword evidence="4" id="KW-0067">ATP-binding</keyword>
<keyword evidence="7 8" id="KW-0472">Membrane</keyword>
<evidence type="ECO:0000313" key="11">
    <source>
        <dbReference type="Proteomes" id="UP000018692"/>
    </source>
</evidence>
<keyword evidence="3" id="KW-0547">Nucleotide-binding</keyword>
<accession>V8AL87</accession>
<dbReference type="SUPFAM" id="SSF81653">
    <property type="entry name" value="Calcium ATPase, transduction domain A"/>
    <property type="match status" value="1"/>
</dbReference>
<dbReference type="InterPro" id="IPR008250">
    <property type="entry name" value="ATPase_P-typ_transduc_dom_A_sf"/>
</dbReference>
<keyword evidence="6 8" id="KW-1133">Transmembrane helix</keyword>
<evidence type="ECO:0000256" key="3">
    <source>
        <dbReference type="ARBA" id="ARBA00022741"/>
    </source>
</evidence>
<comment type="caution">
    <text evidence="10">The sequence shown here is derived from an EMBL/GenBank/DDBJ whole genome shotgun (WGS) entry which is preliminary data.</text>
</comment>
<dbReference type="EMBL" id="AVFE01000081">
    <property type="protein sequence ID" value="ETD03714.1"/>
    <property type="molecule type" value="Genomic_DNA"/>
</dbReference>
<proteinExistence type="predicted"/>
<organism evidence="10 11">
    <name type="scientific">Lactococcus garvieae TRF1</name>
    <dbReference type="NCBI Taxonomy" id="1380772"/>
    <lineage>
        <taxon>Bacteria</taxon>
        <taxon>Bacillati</taxon>
        <taxon>Bacillota</taxon>
        <taxon>Bacilli</taxon>
        <taxon>Lactobacillales</taxon>
        <taxon>Streptococcaceae</taxon>
        <taxon>Lactococcus</taxon>
    </lineage>
</organism>
<evidence type="ECO:0000256" key="1">
    <source>
        <dbReference type="ARBA" id="ARBA00004141"/>
    </source>
</evidence>
<evidence type="ECO:0000256" key="2">
    <source>
        <dbReference type="ARBA" id="ARBA00022692"/>
    </source>
</evidence>
<evidence type="ECO:0000259" key="9">
    <source>
        <dbReference type="Pfam" id="PF00122"/>
    </source>
</evidence>
<dbReference type="GO" id="GO:0016887">
    <property type="term" value="F:ATP hydrolysis activity"/>
    <property type="evidence" value="ECO:0007669"/>
    <property type="project" value="InterPro"/>
</dbReference>
<dbReference type="Proteomes" id="UP000018692">
    <property type="component" value="Unassembled WGS sequence"/>
</dbReference>
<dbReference type="PATRIC" id="fig|1380772.3.peg.2272"/>
<dbReference type="Gene3D" id="1.20.1110.10">
    <property type="entry name" value="Calcium-transporting ATPase, transmembrane domain"/>
    <property type="match status" value="1"/>
</dbReference>
<evidence type="ECO:0000256" key="4">
    <source>
        <dbReference type="ARBA" id="ARBA00022840"/>
    </source>
</evidence>
<keyword evidence="5" id="KW-1278">Translocase</keyword>
<dbReference type="InterPro" id="IPR001757">
    <property type="entry name" value="P_typ_ATPase"/>
</dbReference>
<gene>
    <name evidence="10" type="ORF">N568_0111925</name>
</gene>
<sequence length="195" mass="20807">MRVEEGMLTGESEAVEKTDVALEGELPLGDRKNMLYSGALTVYGRGEFIVTGTGSQTEIGKIATLLETAEDKQTPLQQKLEKFSKQLGIAILILSVAIFAIQAARIFFAGDGANIEVKMLDAFMFAVAVAVAAIPEALSSIVTIVLSVGTNKMAKQHAIIRKLPAVETLGSTSVICTDKTGTLTQNKNDRLSITF</sequence>
<dbReference type="NCBIfam" id="TIGR01494">
    <property type="entry name" value="ATPase_P-type"/>
    <property type="match status" value="1"/>
</dbReference>
<dbReference type="InterPro" id="IPR018303">
    <property type="entry name" value="ATPase_P-typ_P_site"/>
</dbReference>
<dbReference type="GO" id="GO:0016020">
    <property type="term" value="C:membrane"/>
    <property type="evidence" value="ECO:0007669"/>
    <property type="project" value="UniProtKB-SubCell"/>
</dbReference>
<dbReference type="Gene3D" id="3.40.50.1000">
    <property type="entry name" value="HAD superfamily/HAD-like"/>
    <property type="match status" value="1"/>
</dbReference>
<feature type="transmembrane region" description="Helical" evidence="8">
    <location>
        <begin position="87"/>
        <end position="110"/>
    </location>
</feature>
<dbReference type="PANTHER" id="PTHR42861">
    <property type="entry name" value="CALCIUM-TRANSPORTING ATPASE"/>
    <property type="match status" value="1"/>
</dbReference>
<feature type="domain" description="P-type ATPase A" evidence="9">
    <location>
        <begin position="2"/>
        <end position="67"/>
    </location>
</feature>